<name>A0A071MGP5_9BURK</name>
<reference evidence="1" key="1">
    <citation type="submission" date="2014-04" db="EMBL/GenBank/DDBJ databases">
        <title>In planta biocontrol of soil-borne Fusarium wilt of banana through a plant endophytic bacterium, Burkholderia cenocepacia 869T2.</title>
        <authorList>
            <person name="Ho Y.-N."/>
            <person name="Chiang H.-M."/>
            <person name="Chao C.-P."/>
            <person name="Su C.-C."/>
            <person name="Hsu H.-F."/>
            <person name="Guo C.-T."/>
            <person name="Hsieh J.-L."/>
            <person name="Huang C.-C."/>
        </authorList>
    </citation>
    <scope>NUCLEOTIDE SEQUENCE [LARGE SCALE GENOMIC DNA]</scope>
    <source>
        <strain evidence="1">869T2</strain>
    </source>
</reference>
<dbReference type="EMBL" id="JJOA01000007">
    <property type="protein sequence ID" value="KEA60089.1"/>
    <property type="molecule type" value="Genomic_DNA"/>
</dbReference>
<comment type="caution">
    <text evidence="1">The sequence shown here is derived from an EMBL/GenBank/DDBJ whole genome shotgun (WGS) entry which is preliminary data.</text>
</comment>
<sequence length="70" mass="7588">MLDGISKAATQQPSVSSMSRLVACRVSREMSSYEVSAANEASRCVKEGVVIRSRSLLTERELITDIAQAI</sequence>
<gene>
    <name evidence="1" type="ORF">DT99_08355</name>
</gene>
<protein>
    <submittedName>
        <fullName evidence="1">Uncharacterized protein</fullName>
    </submittedName>
</protein>
<evidence type="ECO:0000313" key="1">
    <source>
        <dbReference type="EMBL" id="KEA60089.1"/>
    </source>
</evidence>
<proteinExistence type="predicted"/>
<accession>A0A071MGP5</accession>
<dbReference type="AlphaFoldDB" id="A0A071MGP5"/>
<organism evidence="1">
    <name type="scientific">Burkholderia cenocepacia</name>
    <dbReference type="NCBI Taxonomy" id="95486"/>
    <lineage>
        <taxon>Bacteria</taxon>
        <taxon>Pseudomonadati</taxon>
        <taxon>Pseudomonadota</taxon>
        <taxon>Betaproteobacteria</taxon>
        <taxon>Burkholderiales</taxon>
        <taxon>Burkholderiaceae</taxon>
        <taxon>Burkholderia</taxon>
        <taxon>Burkholderia cepacia complex</taxon>
    </lineage>
</organism>